<organism evidence="1 2">
    <name type="scientific">Blautia stercoris</name>
    <dbReference type="NCBI Taxonomy" id="871664"/>
    <lineage>
        <taxon>Bacteria</taxon>
        <taxon>Bacillati</taxon>
        <taxon>Bacillota</taxon>
        <taxon>Clostridia</taxon>
        <taxon>Lachnospirales</taxon>
        <taxon>Lachnospiraceae</taxon>
        <taxon>Blautia</taxon>
    </lineage>
</organism>
<sequence length="284" mass="31639">MYGAILGDIIGSPFEFDRGNKTKEFDLFTKGCDFTDDSVMTIAVGEALLAVGTEATVKEIEEALVTNMQDWGKRYPYAGYGGRFRYWLRESNPKPYGSYGNGSAMRVSAAGWLYDSLERTREVARATANVTHNHPEGIKGAEATASAIYMARNGFSKEEIKEYIEREFHYNLDRTLDEIRPGYHMDETCQRTVPEAIIAFLESKDFEDAIRNAVSLGGDTDTLGAITGSIAEAFYGIPAVLIAECRSRIDEGLMTDVLDEFDHTLGRDKNADSDEKKGKRLMEL</sequence>
<evidence type="ECO:0000313" key="1">
    <source>
        <dbReference type="EMBL" id="MBC8629480.1"/>
    </source>
</evidence>
<comment type="caution">
    <text evidence="1">The sequence shown here is derived from an EMBL/GenBank/DDBJ whole genome shotgun (WGS) entry which is preliminary data.</text>
</comment>
<name>A0ABR7PDH9_9FIRM</name>
<reference evidence="1 2" key="1">
    <citation type="submission" date="2020-08" db="EMBL/GenBank/DDBJ databases">
        <title>Genome public.</title>
        <authorList>
            <person name="Liu C."/>
            <person name="Sun Q."/>
        </authorList>
    </citation>
    <scope>NUCLEOTIDE SEQUENCE [LARGE SCALE GENOMIC DNA]</scope>
    <source>
        <strain evidence="1 2">3_YM_SP_D4_24.mj</strain>
    </source>
</reference>
<gene>
    <name evidence="1" type="ORF">H8712_12840</name>
</gene>
<protein>
    <submittedName>
        <fullName evidence="1">ADP-ribosylglycohydrolase family protein</fullName>
    </submittedName>
</protein>
<dbReference type="Proteomes" id="UP000661649">
    <property type="component" value="Unassembled WGS sequence"/>
</dbReference>
<dbReference type="InterPro" id="IPR005502">
    <property type="entry name" value="Ribosyl_crysJ1"/>
</dbReference>
<proteinExistence type="predicted"/>
<evidence type="ECO:0000313" key="2">
    <source>
        <dbReference type="Proteomes" id="UP000661649"/>
    </source>
</evidence>
<dbReference type="PANTHER" id="PTHR16222:SF12">
    <property type="entry name" value="ADP-RIBOSYLGLYCOHYDROLASE-RELATED"/>
    <property type="match status" value="1"/>
</dbReference>
<dbReference type="EMBL" id="JACRTP010000005">
    <property type="protein sequence ID" value="MBC8629480.1"/>
    <property type="molecule type" value="Genomic_DNA"/>
</dbReference>
<keyword evidence="2" id="KW-1185">Reference proteome</keyword>
<dbReference type="Gene3D" id="1.10.4080.10">
    <property type="entry name" value="ADP-ribosylation/Crystallin J1"/>
    <property type="match status" value="1"/>
</dbReference>
<dbReference type="InterPro" id="IPR050792">
    <property type="entry name" value="ADP-ribosylglycohydrolase"/>
</dbReference>
<dbReference type="SUPFAM" id="SSF101478">
    <property type="entry name" value="ADP-ribosylglycohydrolase"/>
    <property type="match status" value="1"/>
</dbReference>
<dbReference type="RefSeq" id="WP_117456478.1">
    <property type="nucleotide sequence ID" value="NZ_JACRTP010000005.1"/>
</dbReference>
<dbReference type="PANTHER" id="PTHR16222">
    <property type="entry name" value="ADP-RIBOSYLGLYCOHYDROLASE"/>
    <property type="match status" value="1"/>
</dbReference>
<dbReference type="InterPro" id="IPR036705">
    <property type="entry name" value="Ribosyl_crysJ1_sf"/>
</dbReference>
<dbReference type="Pfam" id="PF03747">
    <property type="entry name" value="ADP_ribosyl_GH"/>
    <property type="match status" value="1"/>
</dbReference>
<accession>A0ABR7PDH9</accession>